<dbReference type="PANTHER" id="PTHR43401">
    <property type="entry name" value="L-THREONINE 3-DEHYDROGENASE"/>
    <property type="match status" value="1"/>
</dbReference>
<keyword evidence="6" id="KW-1185">Reference proteome</keyword>
<name>A0A1H2K3Y0_9ACTN</name>
<dbReference type="InterPro" id="IPR013154">
    <property type="entry name" value="ADH-like_N"/>
</dbReference>
<evidence type="ECO:0000259" key="4">
    <source>
        <dbReference type="Pfam" id="PF08240"/>
    </source>
</evidence>
<keyword evidence="2" id="KW-0560">Oxidoreductase</keyword>
<protein>
    <submittedName>
        <fullName evidence="5">Threonine dehydrogenase</fullName>
    </submittedName>
</protein>
<organism evidence="5 6">
    <name type="scientific">Jiangella alkaliphila</name>
    <dbReference type="NCBI Taxonomy" id="419479"/>
    <lineage>
        <taxon>Bacteria</taxon>
        <taxon>Bacillati</taxon>
        <taxon>Actinomycetota</taxon>
        <taxon>Actinomycetes</taxon>
        <taxon>Jiangellales</taxon>
        <taxon>Jiangellaceae</taxon>
        <taxon>Jiangella</taxon>
    </lineage>
</organism>
<dbReference type="Pfam" id="PF08240">
    <property type="entry name" value="ADH_N"/>
    <property type="match status" value="1"/>
</dbReference>
<reference evidence="6" key="1">
    <citation type="submission" date="2016-10" db="EMBL/GenBank/DDBJ databases">
        <authorList>
            <person name="Varghese N."/>
            <person name="Submissions S."/>
        </authorList>
    </citation>
    <scope>NUCLEOTIDE SEQUENCE [LARGE SCALE GENOMIC DNA]</scope>
    <source>
        <strain evidence="6">DSM 45079</strain>
    </source>
</reference>
<proteinExistence type="predicted"/>
<dbReference type="RefSeq" id="WP_082155125.1">
    <property type="nucleotide sequence ID" value="NZ_KQ061224.1"/>
</dbReference>
<dbReference type="InterPro" id="IPR050129">
    <property type="entry name" value="Zn_alcohol_dh"/>
</dbReference>
<dbReference type="Proteomes" id="UP000182977">
    <property type="component" value="Chromosome I"/>
</dbReference>
<evidence type="ECO:0000313" key="5">
    <source>
        <dbReference type="EMBL" id="SDU63420.1"/>
    </source>
</evidence>
<dbReference type="GO" id="GO:0016491">
    <property type="term" value="F:oxidoreductase activity"/>
    <property type="evidence" value="ECO:0007669"/>
    <property type="project" value="UniProtKB-KW"/>
</dbReference>
<accession>A0A1H2K3Y0</accession>
<dbReference type="Pfam" id="PF00107">
    <property type="entry name" value="ADH_zinc_N"/>
    <property type="match status" value="1"/>
</dbReference>
<dbReference type="OrthoDB" id="241504at2"/>
<dbReference type="Gene3D" id="3.90.180.10">
    <property type="entry name" value="Medium-chain alcohol dehydrogenases, catalytic domain"/>
    <property type="match status" value="1"/>
</dbReference>
<feature type="domain" description="Alcohol dehydrogenase-like C-terminal" evidence="3">
    <location>
        <begin position="173"/>
        <end position="291"/>
    </location>
</feature>
<dbReference type="STRING" id="419479.SAMN04488563_3401"/>
<evidence type="ECO:0000256" key="1">
    <source>
        <dbReference type="ARBA" id="ARBA00001947"/>
    </source>
</evidence>
<gene>
    <name evidence="5" type="ORF">SAMN04488563_3401</name>
</gene>
<dbReference type="SUPFAM" id="SSF51735">
    <property type="entry name" value="NAD(P)-binding Rossmann-fold domains"/>
    <property type="match status" value="1"/>
</dbReference>
<comment type="cofactor">
    <cofactor evidence="1">
        <name>Zn(2+)</name>
        <dbReference type="ChEBI" id="CHEBI:29105"/>
    </cofactor>
</comment>
<dbReference type="InterPro" id="IPR011032">
    <property type="entry name" value="GroES-like_sf"/>
</dbReference>
<dbReference type="AlphaFoldDB" id="A0A1H2K3Y0"/>
<dbReference type="PANTHER" id="PTHR43401:SF2">
    <property type="entry name" value="L-THREONINE 3-DEHYDROGENASE"/>
    <property type="match status" value="1"/>
</dbReference>
<dbReference type="SUPFAM" id="SSF50129">
    <property type="entry name" value="GroES-like"/>
    <property type="match status" value="1"/>
</dbReference>
<evidence type="ECO:0000313" key="6">
    <source>
        <dbReference type="Proteomes" id="UP000182977"/>
    </source>
</evidence>
<dbReference type="InterPro" id="IPR013149">
    <property type="entry name" value="ADH-like_C"/>
</dbReference>
<feature type="domain" description="Alcohol dehydrogenase-like N-terminal" evidence="4">
    <location>
        <begin position="24"/>
        <end position="132"/>
    </location>
</feature>
<dbReference type="InterPro" id="IPR036291">
    <property type="entry name" value="NAD(P)-bd_dom_sf"/>
</dbReference>
<dbReference type="Gene3D" id="3.40.50.720">
    <property type="entry name" value="NAD(P)-binding Rossmann-like Domain"/>
    <property type="match status" value="1"/>
</dbReference>
<evidence type="ECO:0000256" key="2">
    <source>
        <dbReference type="ARBA" id="ARBA00023002"/>
    </source>
</evidence>
<dbReference type="EMBL" id="LT629791">
    <property type="protein sequence ID" value="SDU63420.1"/>
    <property type="molecule type" value="Genomic_DNA"/>
</dbReference>
<sequence length="329" mass="34481">MRALQCEGDGRVTIADLPDPKPRDGEALIRIEASGLCGSERDSLRVGSSWPEGLVGNGGHEACGIVVEPGESRFQPGDRVGLSAIVGCNACVRCAAGQELFCRSGGPQGSSKSGGWHAELVTVDARALRELPAHVDALTGVLVSGDTLGVPARGLRRVPTSVGDRVLVIGLGPVGLAHAAVRTFAGCDVFGVEPSAYRRKLAASLGIDTVSSIDDVTDFRARLVIECSGQPSCIEQALDLADGGGIVLQSGECHTEVRIKPSDTFIRREITYTGSWYYTSEDYPAMLDLAAHGPRLDALCTHDVTADDAQAAIDDFLAGASGKVIVRWS</sequence>
<evidence type="ECO:0000259" key="3">
    <source>
        <dbReference type="Pfam" id="PF00107"/>
    </source>
</evidence>